<organism evidence="1">
    <name type="scientific">marine metagenome</name>
    <dbReference type="NCBI Taxonomy" id="408172"/>
    <lineage>
        <taxon>unclassified sequences</taxon>
        <taxon>metagenomes</taxon>
        <taxon>ecological metagenomes</taxon>
    </lineage>
</organism>
<dbReference type="AlphaFoldDB" id="A0A382A3C2"/>
<name>A0A382A3C2_9ZZZZ</name>
<dbReference type="EMBL" id="UINC01023600">
    <property type="protein sequence ID" value="SVA95577.1"/>
    <property type="molecule type" value="Genomic_DNA"/>
</dbReference>
<reference evidence="1" key="1">
    <citation type="submission" date="2018-05" db="EMBL/GenBank/DDBJ databases">
        <authorList>
            <person name="Lanie J.A."/>
            <person name="Ng W.-L."/>
            <person name="Kazmierczak K.M."/>
            <person name="Andrzejewski T.M."/>
            <person name="Davidsen T.M."/>
            <person name="Wayne K.J."/>
            <person name="Tettelin H."/>
            <person name="Glass J.I."/>
            <person name="Rusch D."/>
            <person name="Podicherti R."/>
            <person name="Tsui H.-C.T."/>
            <person name="Winkler M.E."/>
        </authorList>
    </citation>
    <scope>NUCLEOTIDE SEQUENCE</scope>
</reference>
<protein>
    <submittedName>
        <fullName evidence="1">Uncharacterized protein</fullName>
    </submittedName>
</protein>
<accession>A0A382A3C2</accession>
<sequence>MKSFKSLMSEEKLTEAFNFRPKDDKEIKANPAIPKDWQPFLIDIFKMFGETVVFQTTGKLNKKGEISGSALAGKVRPDEWFKIKTGKRKIGSGFKMEFNPKGTSMTLTKQYGEWDYSINLVAGLGSGVKGPSGAQWESLITHQYNILNNEPDIDKNAAKIANEFYPVYHEPALALAKAFKKELSMTTTMTQFGASTGKLSALWKKHGGTNATPKTDMYTSNYNISLKKAGGSQYASGTAGETLSTFHAALEYMGADGKSKAKIKSIMKSIKDNFEKIQLDMAKGELADLDAGKAVGGNIKKGSKIYRKGKGNKPDQAWSTKDQDEFKKFKDTEQFHKTLNDRIKKDLSVEKEPEFRKWFLFEAMSGFKKFGGSRSTSSICVTFNPDDGTVSKINVTGNGGSKGLSGDTPTLSKELIKKSGEIKLYSAFKSSGTRPYSVLRAHKEQTGDMLVDCTLDSLIRDQIMLDEDVKSLGLNLTEEVIELDEIALLKSVYSKMKNIGKDAKKWVSGFFKKLMAQVNKVLSSIEKLGKRMFEGLFQFLGIEITDASANVPSELADFVNK</sequence>
<proteinExistence type="predicted"/>
<gene>
    <name evidence="1" type="ORF">METZ01_LOCUS148431</name>
</gene>
<evidence type="ECO:0000313" key="1">
    <source>
        <dbReference type="EMBL" id="SVA95577.1"/>
    </source>
</evidence>